<reference evidence="2" key="2">
    <citation type="submission" date="2020-05" db="UniProtKB">
        <authorList>
            <consortium name="EnsemblMetazoa"/>
        </authorList>
    </citation>
    <scope>IDENTIFICATION</scope>
    <source>
        <strain evidence="2">CM1001059</strain>
    </source>
</reference>
<keyword evidence="3" id="KW-1185">Reference proteome</keyword>
<evidence type="ECO:0000313" key="2">
    <source>
        <dbReference type="EnsemblMetazoa" id="AMEC002981-PA"/>
    </source>
</evidence>
<dbReference type="AlphaFoldDB" id="A0A182TIM7"/>
<dbReference type="Proteomes" id="UP000075902">
    <property type="component" value="Unassembled WGS sequence"/>
</dbReference>
<accession>A0A182TIM7</accession>
<dbReference type="EnsemblMetazoa" id="AMEC002981-RA">
    <property type="protein sequence ID" value="AMEC002981-PA"/>
    <property type="gene ID" value="AMEC002981"/>
</dbReference>
<dbReference type="VEuPathDB" id="VectorBase:AMEC002981"/>
<protein>
    <submittedName>
        <fullName evidence="2">Uncharacterized protein</fullName>
    </submittedName>
</protein>
<feature type="region of interest" description="Disordered" evidence="1">
    <location>
        <begin position="1"/>
        <end position="50"/>
    </location>
</feature>
<name>A0A182TIM7_9DIPT</name>
<organism evidence="2 3">
    <name type="scientific">Anopheles melas</name>
    <dbReference type="NCBI Taxonomy" id="34690"/>
    <lineage>
        <taxon>Eukaryota</taxon>
        <taxon>Metazoa</taxon>
        <taxon>Ecdysozoa</taxon>
        <taxon>Arthropoda</taxon>
        <taxon>Hexapoda</taxon>
        <taxon>Insecta</taxon>
        <taxon>Pterygota</taxon>
        <taxon>Neoptera</taxon>
        <taxon>Endopterygota</taxon>
        <taxon>Diptera</taxon>
        <taxon>Nematocera</taxon>
        <taxon>Culicoidea</taxon>
        <taxon>Culicidae</taxon>
        <taxon>Anophelinae</taxon>
        <taxon>Anopheles</taxon>
    </lineage>
</organism>
<reference evidence="3" key="1">
    <citation type="submission" date="2014-01" db="EMBL/GenBank/DDBJ databases">
        <title>The Genome Sequence of Anopheles melas CM1001059_A (V2).</title>
        <authorList>
            <consortium name="The Broad Institute Genomics Platform"/>
            <person name="Neafsey D.E."/>
            <person name="Besansky N."/>
            <person name="Howell P."/>
            <person name="Walton C."/>
            <person name="Young S.K."/>
            <person name="Zeng Q."/>
            <person name="Gargeya S."/>
            <person name="Fitzgerald M."/>
            <person name="Haas B."/>
            <person name="Abouelleil A."/>
            <person name="Allen A.W."/>
            <person name="Alvarado L."/>
            <person name="Arachchi H.M."/>
            <person name="Berlin A.M."/>
            <person name="Chapman S.B."/>
            <person name="Gainer-Dewar J."/>
            <person name="Goldberg J."/>
            <person name="Griggs A."/>
            <person name="Gujja S."/>
            <person name="Hansen M."/>
            <person name="Howarth C."/>
            <person name="Imamovic A."/>
            <person name="Ireland A."/>
            <person name="Larimer J."/>
            <person name="McCowan C."/>
            <person name="Murphy C."/>
            <person name="Pearson M."/>
            <person name="Poon T.W."/>
            <person name="Priest M."/>
            <person name="Roberts A."/>
            <person name="Saif S."/>
            <person name="Shea T."/>
            <person name="Sisk P."/>
            <person name="Sykes S."/>
            <person name="Wortman J."/>
            <person name="Nusbaum C."/>
            <person name="Birren B."/>
        </authorList>
    </citation>
    <scope>NUCLEOTIDE SEQUENCE [LARGE SCALE GENOMIC DNA]</scope>
    <source>
        <strain evidence="3">CM1001059</strain>
    </source>
</reference>
<proteinExistence type="predicted"/>
<evidence type="ECO:0000256" key="1">
    <source>
        <dbReference type="SAM" id="MobiDB-lite"/>
    </source>
</evidence>
<evidence type="ECO:0000313" key="3">
    <source>
        <dbReference type="Proteomes" id="UP000075902"/>
    </source>
</evidence>
<sequence>MSIAANVPGNGRVHRWEDSSSLRIRQHQREEPRPMVASESAFAKEGPEIGRRRQCSAAVVASTLGRRTFDMDSAAYTAGQGTVPGKPLGTQSALPDTPPSRSDDLE</sequence>
<feature type="region of interest" description="Disordered" evidence="1">
    <location>
        <begin position="75"/>
        <end position="106"/>
    </location>
</feature>